<dbReference type="Proteomes" id="UP000018468">
    <property type="component" value="Linkage group LG10"/>
</dbReference>
<evidence type="ECO:0000256" key="5">
    <source>
        <dbReference type="ARBA" id="ARBA00022729"/>
    </source>
</evidence>
<comment type="subcellular location">
    <subcellularLocation>
        <location evidence="1">Secreted</location>
    </subcellularLocation>
</comment>
<dbReference type="Gene3D" id="3.90.215.10">
    <property type="entry name" value="Gamma Fibrinogen, chain A, domain 1"/>
    <property type="match status" value="1"/>
</dbReference>
<keyword evidence="7" id="KW-0677">Repeat</keyword>
<dbReference type="eggNOG" id="KOG2579">
    <property type="taxonomic scope" value="Eukaryota"/>
</dbReference>
<keyword evidence="3" id="KW-0399">Innate immunity</keyword>
<feature type="region of interest" description="Disordered" evidence="13">
    <location>
        <begin position="48"/>
        <end position="69"/>
    </location>
</feature>
<dbReference type="FunFam" id="3.90.215.10:FF:000001">
    <property type="entry name" value="Tenascin isoform 1"/>
    <property type="match status" value="1"/>
</dbReference>
<dbReference type="InterPro" id="IPR036056">
    <property type="entry name" value="Fibrinogen-like_C"/>
</dbReference>
<dbReference type="GO" id="GO:0003823">
    <property type="term" value="F:antigen binding"/>
    <property type="evidence" value="ECO:0000318"/>
    <property type="project" value="GO_Central"/>
</dbReference>
<proteinExistence type="predicted"/>
<reference evidence="16" key="2">
    <citation type="submission" date="2025-08" db="UniProtKB">
        <authorList>
            <consortium name="Ensembl"/>
        </authorList>
    </citation>
    <scope>IDENTIFICATION</scope>
</reference>
<sequence length="377" mass="40905">MILQTVSKTSFIICLCLTVVTSTESTCPEVKVVGLNDKDRLTILQGCPGHPGIPGAPGAPGMKGEEGPRGMKGEPGVFGKIGPAGAKGKTKLVGYPGLVMCQPGCPGDPGIPGTPGAPGMKGEQGLPGPQGELYFCISGMKGEPGVFGKIGPAGAKGKRHFIYKRARNCKELLDQGNYMSGWYTVRTVGDKDIRVFCDMDTDGGGWLVFQRRTDGSVDFFRDWASYKRGFGNQQSEFWLGNDHIHSLTSSGNFELRIDFKDFDNVDTFAKYLSFKIMGESDNYKILLGSFESGSAGDSFTSHNNLPFSTKDRDNDSCDCTCSSMYKGGWWYGKCHSSNLNGLYLGGSHESFANGVNWEAGKGYNYSYKYCSMKIRPH</sequence>
<keyword evidence="6" id="KW-0430">Lectin</keyword>
<keyword evidence="5 14" id="KW-0732">Signal</keyword>
<evidence type="ECO:0000256" key="7">
    <source>
        <dbReference type="ARBA" id="ARBA00022737"/>
    </source>
</evidence>
<dbReference type="InterPro" id="IPR020837">
    <property type="entry name" value="Fibrinogen_CS"/>
</dbReference>
<evidence type="ECO:0000256" key="1">
    <source>
        <dbReference type="ARBA" id="ARBA00004613"/>
    </source>
</evidence>
<dbReference type="PROSITE" id="PS51406">
    <property type="entry name" value="FIBRINOGEN_C_2"/>
    <property type="match status" value="1"/>
</dbReference>
<dbReference type="STRING" id="7918.ENSLOCP00000013916"/>
<dbReference type="OMA" id="KNCAVRY"/>
<dbReference type="SMART" id="SM00186">
    <property type="entry name" value="FBG"/>
    <property type="match status" value="1"/>
</dbReference>
<dbReference type="InterPro" id="IPR014716">
    <property type="entry name" value="Fibrinogen_a/b/g_C_1"/>
</dbReference>
<evidence type="ECO:0000256" key="4">
    <source>
        <dbReference type="ARBA" id="ARBA00022723"/>
    </source>
</evidence>
<keyword evidence="2" id="KW-0964">Secreted</keyword>
<dbReference type="EMBL" id="AHAT01000276">
    <property type="status" value="NOT_ANNOTATED_CDS"/>
    <property type="molecule type" value="Genomic_DNA"/>
</dbReference>
<dbReference type="SUPFAM" id="SSF56496">
    <property type="entry name" value="Fibrinogen C-terminal domain-like"/>
    <property type="match status" value="1"/>
</dbReference>
<name>W5MZV7_LEPOC</name>
<keyword evidence="8" id="KW-0106">Calcium</keyword>
<evidence type="ECO:0000256" key="14">
    <source>
        <dbReference type="SAM" id="SignalP"/>
    </source>
</evidence>
<evidence type="ECO:0000256" key="6">
    <source>
        <dbReference type="ARBA" id="ARBA00022734"/>
    </source>
</evidence>
<dbReference type="PROSITE" id="PS00514">
    <property type="entry name" value="FIBRINOGEN_C_1"/>
    <property type="match status" value="1"/>
</dbReference>
<feature type="domain" description="Fibrinogen C-terminal" evidence="15">
    <location>
        <begin position="160"/>
        <end position="377"/>
    </location>
</feature>
<accession>W5MZV7</accession>
<evidence type="ECO:0000313" key="17">
    <source>
        <dbReference type="Proteomes" id="UP000018468"/>
    </source>
</evidence>
<dbReference type="HOGENOM" id="CLU_038628_3_3_1"/>
<evidence type="ECO:0000256" key="9">
    <source>
        <dbReference type="ARBA" id="ARBA00022859"/>
    </source>
</evidence>
<dbReference type="Bgee" id="ENSLOCG00000011324">
    <property type="expression patterns" value="Expressed in bone element and 12 other cell types or tissues"/>
</dbReference>
<dbReference type="PANTHER" id="PTHR19143:SF433">
    <property type="entry name" value="FICOLIN-2"/>
    <property type="match status" value="1"/>
</dbReference>
<evidence type="ECO:0000256" key="11">
    <source>
        <dbReference type="ARBA" id="ARBA00023157"/>
    </source>
</evidence>
<dbReference type="GO" id="GO:0005102">
    <property type="term" value="F:signaling receptor binding"/>
    <property type="evidence" value="ECO:0000318"/>
    <property type="project" value="GO_Central"/>
</dbReference>
<evidence type="ECO:0000256" key="10">
    <source>
        <dbReference type="ARBA" id="ARBA00023119"/>
    </source>
</evidence>
<evidence type="ECO:0000256" key="12">
    <source>
        <dbReference type="ARBA" id="ARBA00023180"/>
    </source>
</evidence>
<dbReference type="GO" id="GO:0001867">
    <property type="term" value="P:complement activation, lectin pathway"/>
    <property type="evidence" value="ECO:0000318"/>
    <property type="project" value="GO_Central"/>
</dbReference>
<dbReference type="CDD" id="cd00087">
    <property type="entry name" value="FReD"/>
    <property type="match status" value="1"/>
</dbReference>
<protein>
    <recommendedName>
        <fullName evidence="15">Fibrinogen C-terminal domain-containing protein</fullName>
    </recommendedName>
</protein>
<dbReference type="InterPro" id="IPR002181">
    <property type="entry name" value="Fibrinogen_a/b/g_C_dom"/>
</dbReference>
<dbReference type="PANTHER" id="PTHR19143">
    <property type="entry name" value="FIBRINOGEN/TENASCIN/ANGIOPOEITIN"/>
    <property type="match status" value="1"/>
</dbReference>
<dbReference type="NCBIfam" id="NF040941">
    <property type="entry name" value="GGGWT_bact"/>
    <property type="match status" value="1"/>
</dbReference>
<evidence type="ECO:0000256" key="8">
    <source>
        <dbReference type="ARBA" id="ARBA00022837"/>
    </source>
</evidence>
<keyword evidence="4" id="KW-0479">Metal-binding</keyword>
<dbReference type="GO" id="GO:0030246">
    <property type="term" value="F:carbohydrate binding"/>
    <property type="evidence" value="ECO:0007669"/>
    <property type="project" value="UniProtKB-KW"/>
</dbReference>
<dbReference type="AlphaFoldDB" id="W5MZV7"/>
<evidence type="ECO:0000256" key="13">
    <source>
        <dbReference type="SAM" id="MobiDB-lite"/>
    </source>
</evidence>
<dbReference type="InterPro" id="IPR008160">
    <property type="entry name" value="Collagen"/>
</dbReference>
<dbReference type="InParanoid" id="W5MZV7"/>
<evidence type="ECO:0000256" key="3">
    <source>
        <dbReference type="ARBA" id="ARBA00022588"/>
    </source>
</evidence>
<feature type="signal peptide" evidence="14">
    <location>
        <begin position="1"/>
        <end position="25"/>
    </location>
</feature>
<dbReference type="GO" id="GO:0046872">
    <property type="term" value="F:metal ion binding"/>
    <property type="evidence" value="ECO:0007669"/>
    <property type="project" value="UniProtKB-KW"/>
</dbReference>
<dbReference type="Ensembl" id="ENSLOCT00000013945.1">
    <property type="protein sequence ID" value="ENSLOCP00000013916.1"/>
    <property type="gene ID" value="ENSLOCG00000011324.1"/>
</dbReference>
<feature type="chain" id="PRO_5004869058" description="Fibrinogen C-terminal domain-containing protein" evidence="14">
    <location>
        <begin position="26"/>
        <end position="377"/>
    </location>
</feature>
<dbReference type="InterPro" id="IPR050373">
    <property type="entry name" value="Fibrinogen_C-term_domain"/>
</dbReference>
<keyword evidence="12" id="KW-0325">Glycoprotein</keyword>
<reference evidence="17" key="1">
    <citation type="submission" date="2011-12" db="EMBL/GenBank/DDBJ databases">
        <title>The Draft Genome of Lepisosteus oculatus.</title>
        <authorList>
            <consortium name="The Broad Institute Genome Assembly &amp; Analysis Group"/>
            <consortium name="Computational R&amp;D Group"/>
            <consortium name="and Sequencing Platform"/>
            <person name="Di Palma F."/>
            <person name="Alfoldi J."/>
            <person name="Johnson J."/>
            <person name="Berlin A."/>
            <person name="Gnerre S."/>
            <person name="Jaffe D."/>
            <person name="MacCallum I."/>
            <person name="Young S."/>
            <person name="Walker B.J."/>
            <person name="Lander E.S."/>
            <person name="Lindblad-Toh K."/>
        </authorList>
    </citation>
    <scope>NUCLEOTIDE SEQUENCE [LARGE SCALE GENOMIC DNA]</scope>
</reference>
<keyword evidence="17" id="KW-1185">Reference proteome</keyword>
<organism evidence="16 17">
    <name type="scientific">Lepisosteus oculatus</name>
    <name type="common">Spotted gar</name>
    <dbReference type="NCBI Taxonomy" id="7918"/>
    <lineage>
        <taxon>Eukaryota</taxon>
        <taxon>Metazoa</taxon>
        <taxon>Chordata</taxon>
        <taxon>Craniata</taxon>
        <taxon>Vertebrata</taxon>
        <taxon>Euteleostomi</taxon>
        <taxon>Actinopterygii</taxon>
        <taxon>Neopterygii</taxon>
        <taxon>Holostei</taxon>
        <taxon>Semionotiformes</taxon>
        <taxon>Lepisosteidae</taxon>
        <taxon>Lepisosteus</taxon>
    </lineage>
</organism>
<keyword evidence="11" id="KW-1015">Disulfide bond</keyword>
<dbReference type="Pfam" id="PF01391">
    <property type="entry name" value="Collagen"/>
    <property type="match status" value="2"/>
</dbReference>
<reference evidence="16" key="3">
    <citation type="submission" date="2025-09" db="UniProtKB">
        <authorList>
            <consortium name="Ensembl"/>
        </authorList>
    </citation>
    <scope>IDENTIFICATION</scope>
</reference>
<dbReference type="Pfam" id="PF00147">
    <property type="entry name" value="Fibrinogen_C"/>
    <property type="match status" value="1"/>
</dbReference>
<dbReference type="GO" id="GO:0005615">
    <property type="term" value="C:extracellular space"/>
    <property type="evidence" value="ECO:0000318"/>
    <property type="project" value="GO_Central"/>
</dbReference>
<keyword evidence="10" id="KW-0176">Collagen</keyword>
<keyword evidence="9" id="KW-0391">Immunity</keyword>
<evidence type="ECO:0000256" key="2">
    <source>
        <dbReference type="ARBA" id="ARBA00022525"/>
    </source>
</evidence>
<evidence type="ECO:0000313" key="16">
    <source>
        <dbReference type="Ensembl" id="ENSLOCP00000013916.1"/>
    </source>
</evidence>
<evidence type="ECO:0000259" key="15">
    <source>
        <dbReference type="PROSITE" id="PS51406"/>
    </source>
</evidence>
<dbReference type="GO" id="GO:0005581">
    <property type="term" value="C:collagen trimer"/>
    <property type="evidence" value="ECO:0007669"/>
    <property type="project" value="UniProtKB-KW"/>
</dbReference>
<dbReference type="GeneTree" id="ENSGT00940000157531"/>
<dbReference type="GO" id="GO:0097367">
    <property type="term" value="F:carbohydrate derivative binding"/>
    <property type="evidence" value="ECO:0000318"/>
    <property type="project" value="GO_Central"/>
</dbReference>